<dbReference type="Proteomes" id="UP000623467">
    <property type="component" value="Unassembled WGS sequence"/>
</dbReference>
<sequence>MPKLVLVAKRVKSWIEPLLYRNLSVVCDGFARRSGDDVIRISTSNCLKVFESKPASFIRDHVRHLALTQVPDKATAFILSRCTGALGLGIFQAAPNPSLLPAIAAMGLLQISVDIDRLFGDSGVDFRHFAFAQLTHLDLINVPAPENWTTGICALPCLTHLSFNFDPDHKTNLGATASRHILAECKSLEVLILIFSDAVDRKENDGYQYFSDDPRSVTMVVDTFLEDWEKGATGRDDYWARAETFIQKRRAGEINGPEYSIPVGWET</sequence>
<comment type="caution">
    <text evidence="1">The sequence shown here is derived from an EMBL/GenBank/DDBJ whole genome shotgun (WGS) entry which is preliminary data.</text>
</comment>
<dbReference type="EMBL" id="JACAZH010000007">
    <property type="protein sequence ID" value="KAF7364075.1"/>
    <property type="molecule type" value="Genomic_DNA"/>
</dbReference>
<evidence type="ECO:0000313" key="2">
    <source>
        <dbReference type="Proteomes" id="UP000623467"/>
    </source>
</evidence>
<dbReference type="AlphaFoldDB" id="A0A8H7D7C1"/>
<name>A0A8H7D7C1_9AGAR</name>
<proteinExistence type="predicted"/>
<evidence type="ECO:0000313" key="1">
    <source>
        <dbReference type="EMBL" id="KAF7364075.1"/>
    </source>
</evidence>
<organism evidence="1 2">
    <name type="scientific">Mycena sanguinolenta</name>
    <dbReference type="NCBI Taxonomy" id="230812"/>
    <lineage>
        <taxon>Eukaryota</taxon>
        <taxon>Fungi</taxon>
        <taxon>Dikarya</taxon>
        <taxon>Basidiomycota</taxon>
        <taxon>Agaricomycotina</taxon>
        <taxon>Agaricomycetes</taxon>
        <taxon>Agaricomycetidae</taxon>
        <taxon>Agaricales</taxon>
        <taxon>Marasmiineae</taxon>
        <taxon>Mycenaceae</taxon>
        <taxon>Mycena</taxon>
    </lineage>
</organism>
<protein>
    <submittedName>
        <fullName evidence="1">Uncharacterized protein</fullName>
    </submittedName>
</protein>
<dbReference type="OrthoDB" id="3145912at2759"/>
<reference evidence="1" key="1">
    <citation type="submission" date="2020-05" db="EMBL/GenBank/DDBJ databases">
        <title>Mycena genomes resolve the evolution of fungal bioluminescence.</title>
        <authorList>
            <person name="Tsai I.J."/>
        </authorList>
    </citation>
    <scope>NUCLEOTIDE SEQUENCE</scope>
    <source>
        <strain evidence="1">160909Yilan</strain>
    </source>
</reference>
<accession>A0A8H7D7C1</accession>
<keyword evidence="2" id="KW-1185">Reference proteome</keyword>
<gene>
    <name evidence="1" type="ORF">MSAN_01066300</name>
</gene>